<gene>
    <name evidence="10" type="primary">Dgri\GH18667</name>
    <name evidence="10" type="ORF">Dgri_GH18667</name>
</gene>
<evidence type="ECO:0000256" key="6">
    <source>
        <dbReference type="ARBA" id="ARBA00022989"/>
    </source>
</evidence>
<evidence type="ECO:0000313" key="11">
    <source>
        <dbReference type="Proteomes" id="UP000001070"/>
    </source>
</evidence>
<evidence type="ECO:0000256" key="2">
    <source>
        <dbReference type="ARBA" id="ARBA00010694"/>
    </source>
</evidence>
<feature type="transmembrane region" description="Helical" evidence="8">
    <location>
        <begin position="164"/>
        <end position="187"/>
    </location>
</feature>
<dbReference type="GO" id="GO:0000139">
    <property type="term" value="C:Golgi membrane"/>
    <property type="evidence" value="ECO:0007669"/>
    <property type="project" value="TreeGrafter"/>
</dbReference>
<keyword evidence="9" id="KW-0732">Signal</keyword>
<evidence type="ECO:0000256" key="3">
    <source>
        <dbReference type="ARBA" id="ARBA00022448"/>
    </source>
</evidence>
<protein>
    <submittedName>
        <fullName evidence="10">GH18667</fullName>
    </submittedName>
</protein>
<feature type="transmembrane region" description="Helical" evidence="8">
    <location>
        <begin position="208"/>
        <end position="229"/>
    </location>
</feature>
<dbReference type="GO" id="GO:0005464">
    <property type="term" value="F:UDP-xylose transmembrane transporter activity"/>
    <property type="evidence" value="ECO:0007669"/>
    <property type="project" value="TreeGrafter"/>
</dbReference>
<reference evidence="10 11" key="1">
    <citation type="journal article" date="2007" name="Nature">
        <title>Evolution of genes and genomes on the Drosophila phylogeny.</title>
        <authorList>
            <consortium name="Drosophila 12 Genomes Consortium"/>
            <person name="Clark A.G."/>
            <person name="Eisen M.B."/>
            <person name="Smith D.R."/>
            <person name="Bergman C.M."/>
            <person name="Oliver B."/>
            <person name="Markow T.A."/>
            <person name="Kaufman T.C."/>
            <person name="Kellis M."/>
            <person name="Gelbart W."/>
            <person name="Iyer V.N."/>
            <person name="Pollard D.A."/>
            <person name="Sackton T.B."/>
            <person name="Larracuente A.M."/>
            <person name="Singh N.D."/>
            <person name="Abad J.P."/>
            <person name="Abt D.N."/>
            <person name="Adryan B."/>
            <person name="Aguade M."/>
            <person name="Akashi H."/>
            <person name="Anderson W.W."/>
            <person name="Aquadro C.F."/>
            <person name="Ardell D.H."/>
            <person name="Arguello R."/>
            <person name="Artieri C.G."/>
            <person name="Barbash D.A."/>
            <person name="Barker D."/>
            <person name="Barsanti P."/>
            <person name="Batterham P."/>
            <person name="Batzoglou S."/>
            <person name="Begun D."/>
            <person name="Bhutkar A."/>
            <person name="Blanco E."/>
            <person name="Bosak S.A."/>
            <person name="Bradley R.K."/>
            <person name="Brand A.D."/>
            <person name="Brent M.R."/>
            <person name="Brooks A.N."/>
            <person name="Brown R.H."/>
            <person name="Butlin R.K."/>
            <person name="Caggese C."/>
            <person name="Calvi B.R."/>
            <person name="Bernardo de Carvalho A."/>
            <person name="Caspi A."/>
            <person name="Castrezana S."/>
            <person name="Celniker S.E."/>
            <person name="Chang J.L."/>
            <person name="Chapple C."/>
            <person name="Chatterji S."/>
            <person name="Chinwalla A."/>
            <person name="Civetta A."/>
            <person name="Clifton S.W."/>
            <person name="Comeron J.M."/>
            <person name="Costello J.C."/>
            <person name="Coyne J.A."/>
            <person name="Daub J."/>
            <person name="David R.G."/>
            <person name="Delcher A.L."/>
            <person name="Delehaunty K."/>
            <person name="Do C.B."/>
            <person name="Ebling H."/>
            <person name="Edwards K."/>
            <person name="Eickbush T."/>
            <person name="Evans J.D."/>
            <person name="Filipski A."/>
            <person name="Findeiss S."/>
            <person name="Freyhult E."/>
            <person name="Fulton L."/>
            <person name="Fulton R."/>
            <person name="Garcia A.C."/>
            <person name="Gardiner A."/>
            <person name="Garfield D.A."/>
            <person name="Garvin B.E."/>
            <person name="Gibson G."/>
            <person name="Gilbert D."/>
            <person name="Gnerre S."/>
            <person name="Godfrey J."/>
            <person name="Good R."/>
            <person name="Gotea V."/>
            <person name="Gravely B."/>
            <person name="Greenberg A.J."/>
            <person name="Griffiths-Jones S."/>
            <person name="Gross S."/>
            <person name="Guigo R."/>
            <person name="Gustafson E.A."/>
            <person name="Haerty W."/>
            <person name="Hahn M.W."/>
            <person name="Halligan D.L."/>
            <person name="Halpern A.L."/>
            <person name="Halter G.M."/>
            <person name="Han M.V."/>
            <person name="Heger A."/>
            <person name="Hillier L."/>
            <person name="Hinrichs A.S."/>
            <person name="Holmes I."/>
            <person name="Hoskins R.A."/>
            <person name="Hubisz M.J."/>
            <person name="Hultmark D."/>
            <person name="Huntley M.A."/>
            <person name="Jaffe D.B."/>
            <person name="Jagadeeshan S."/>
            <person name="Jeck W.R."/>
            <person name="Johnson J."/>
            <person name="Jones C.D."/>
            <person name="Jordan W.C."/>
            <person name="Karpen G.H."/>
            <person name="Kataoka E."/>
            <person name="Keightley P.D."/>
            <person name="Kheradpour P."/>
            <person name="Kirkness E.F."/>
            <person name="Koerich L.B."/>
            <person name="Kristiansen K."/>
            <person name="Kudrna D."/>
            <person name="Kulathinal R.J."/>
            <person name="Kumar S."/>
            <person name="Kwok R."/>
            <person name="Lander E."/>
            <person name="Langley C.H."/>
            <person name="Lapoint R."/>
            <person name="Lazzaro B.P."/>
            <person name="Lee S.J."/>
            <person name="Levesque L."/>
            <person name="Li R."/>
            <person name="Lin C.F."/>
            <person name="Lin M.F."/>
            <person name="Lindblad-Toh K."/>
            <person name="Llopart A."/>
            <person name="Long M."/>
            <person name="Low L."/>
            <person name="Lozovsky E."/>
            <person name="Lu J."/>
            <person name="Luo M."/>
            <person name="Machado C.A."/>
            <person name="Makalowski W."/>
            <person name="Marzo M."/>
            <person name="Matsuda M."/>
            <person name="Matzkin L."/>
            <person name="McAllister B."/>
            <person name="McBride C.S."/>
            <person name="McKernan B."/>
            <person name="McKernan K."/>
            <person name="Mendez-Lago M."/>
            <person name="Minx P."/>
            <person name="Mollenhauer M.U."/>
            <person name="Montooth K."/>
            <person name="Mount S.M."/>
            <person name="Mu X."/>
            <person name="Myers E."/>
            <person name="Negre B."/>
            <person name="Newfeld S."/>
            <person name="Nielsen R."/>
            <person name="Noor M.A."/>
            <person name="O'Grady P."/>
            <person name="Pachter L."/>
            <person name="Papaceit M."/>
            <person name="Parisi M.J."/>
            <person name="Parisi M."/>
            <person name="Parts L."/>
            <person name="Pedersen J.S."/>
            <person name="Pesole G."/>
            <person name="Phillippy A.M."/>
            <person name="Ponting C.P."/>
            <person name="Pop M."/>
            <person name="Porcelli D."/>
            <person name="Powell J.R."/>
            <person name="Prohaska S."/>
            <person name="Pruitt K."/>
            <person name="Puig M."/>
            <person name="Quesneville H."/>
            <person name="Ram K.R."/>
            <person name="Rand D."/>
            <person name="Rasmussen M.D."/>
            <person name="Reed L.K."/>
            <person name="Reenan R."/>
            <person name="Reily A."/>
            <person name="Remington K.A."/>
            <person name="Rieger T.T."/>
            <person name="Ritchie M.G."/>
            <person name="Robin C."/>
            <person name="Rogers Y.H."/>
            <person name="Rohde C."/>
            <person name="Rozas J."/>
            <person name="Rubenfield M.J."/>
            <person name="Ruiz A."/>
            <person name="Russo S."/>
            <person name="Salzberg S.L."/>
            <person name="Sanchez-Gracia A."/>
            <person name="Saranga D.J."/>
            <person name="Sato H."/>
            <person name="Schaeffer S.W."/>
            <person name="Schatz M.C."/>
            <person name="Schlenke T."/>
            <person name="Schwartz R."/>
            <person name="Segarra C."/>
            <person name="Singh R.S."/>
            <person name="Sirot L."/>
            <person name="Sirota M."/>
            <person name="Sisneros N.B."/>
            <person name="Smith C.D."/>
            <person name="Smith T.F."/>
            <person name="Spieth J."/>
            <person name="Stage D.E."/>
            <person name="Stark A."/>
            <person name="Stephan W."/>
            <person name="Strausberg R.L."/>
            <person name="Strempel S."/>
            <person name="Sturgill D."/>
            <person name="Sutton G."/>
            <person name="Sutton G.G."/>
            <person name="Tao W."/>
            <person name="Teichmann S."/>
            <person name="Tobari Y.N."/>
            <person name="Tomimura Y."/>
            <person name="Tsolas J.M."/>
            <person name="Valente V.L."/>
            <person name="Venter E."/>
            <person name="Venter J.C."/>
            <person name="Vicario S."/>
            <person name="Vieira F.G."/>
            <person name="Vilella A.J."/>
            <person name="Villasante A."/>
            <person name="Walenz B."/>
            <person name="Wang J."/>
            <person name="Wasserman M."/>
            <person name="Watts T."/>
            <person name="Wilson D."/>
            <person name="Wilson R.K."/>
            <person name="Wing R.A."/>
            <person name="Wolfner M.F."/>
            <person name="Wong A."/>
            <person name="Wong G.K."/>
            <person name="Wu C.I."/>
            <person name="Wu G."/>
            <person name="Yamamoto D."/>
            <person name="Yang H.P."/>
            <person name="Yang S.P."/>
            <person name="Yorke J.A."/>
            <person name="Yoshida K."/>
            <person name="Zdobnov E."/>
            <person name="Zhang P."/>
            <person name="Zhang Y."/>
            <person name="Zimin A.V."/>
            <person name="Baldwin J."/>
            <person name="Abdouelleil A."/>
            <person name="Abdulkadir J."/>
            <person name="Abebe A."/>
            <person name="Abera B."/>
            <person name="Abreu J."/>
            <person name="Acer S.C."/>
            <person name="Aftuck L."/>
            <person name="Alexander A."/>
            <person name="An P."/>
            <person name="Anderson E."/>
            <person name="Anderson S."/>
            <person name="Arachi H."/>
            <person name="Azer M."/>
            <person name="Bachantsang P."/>
            <person name="Barry A."/>
            <person name="Bayul T."/>
            <person name="Berlin A."/>
            <person name="Bessette D."/>
            <person name="Bloom T."/>
            <person name="Blye J."/>
            <person name="Boguslavskiy L."/>
            <person name="Bonnet C."/>
            <person name="Boukhgalter B."/>
            <person name="Bourzgui I."/>
            <person name="Brown A."/>
            <person name="Cahill P."/>
            <person name="Channer S."/>
            <person name="Cheshatsang Y."/>
            <person name="Chuda L."/>
            <person name="Citroen M."/>
            <person name="Collymore A."/>
            <person name="Cooke P."/>
            <person name="Costello M."/>
            <person name="D'Aco K."/>
            <person name="Daza R."/>
            <person name="De Haan G."/>
            <person name="DeGray S."/>
            <person name="DeMaso C."/>
            <person name="Dhargay N."/>
            <person name="Dooley K."/>
            <person name="Dooley E."/>
            <person name="Doricent M."/>
            <person name="Dorje P."/>
            <person name="Dorjee K."/>
            <person name="Dupes A."/>
            <person name="Elong R."/>
            <person name="Falk J."/>
            <person name="Farina A."/>
            <person name="Faro S."/>
            <person name="Ferguson D."/>
            <person name="Fisher S."/>
            <person name="Foley C.D."/>
            <person name="Franke A."/>
            <person name="Friedrich D."/>
            <person name="Gadbois L."/>
            <person name="Gearin G."/>
            <person name="Gearin C.R."/>
            <person name="Giannoukos G."/>
            <person name="Goode T."/>
            <person name="Graham J."/>
            <person name="Grandbois E."/>
            <person name="Grewal S."/>
            <person name="Gyaltsen K."/>
            <person name="Hafez N."/>
            <person name="Hagos B."/>
            <person name="Hall J."/>
            <person name="Henson C."/>
            <person name="Hollinger A."/>
            <person name="Honan T."/>
            <person name="Huard M.D."/>
            <person name="Hughes L."/>
            <person name="Hurhula B."/>
            <person name="Husby M.E."/>
            <person name="Kamat A."/>
            <person name="Kanga B."/>
            <person name="Kashin S."/>
            <person name="Khazanovich D."/>
            <person name="Kisner P."/>
            <person name="Lance K."/>
            <person name="Lara M."/>
            <person name="Lee W."/>
            <person name="Lennon N."/>
            <person name="Letendre F."/>
            <person name="LeVine R."/>
            <person name="Lipovsky A."/>
            <person name="Liu X."/>
            <person name="Liu J."/>
            <person name="Liu S."/>
            <person name="Lokyitsang T."/>
            <person name="Lokyitsang Y."/>
            <person name="Lubonja R."/>
            <person name="Lui A."/>
            <person name="MacDonald P."/>
            <person name="Magnisalis V."/>
            <person name="Maru K."/>
            <person name="Matthews C."/>
            <person name="McCusker W."/>
            <person name="McDonough S."/>
            <person name="Mehta T."/>
            <person name="Meldrim J."/>
            <person name="Meneus L."/>
            <person name="Mihai O."/>
            <person name="Mihalev A."/>
            <person name="Mihova T."/>
            <person name="Mittelman R."/>
            <person name="Mlenga V."/>
            <person name="Montmayeur A."/>
            <person name="Mulrain L."/>
            <person name="Navidi A."/>
            <person name="Naylor J."/>
            <person name="Negash T."/>
            <person name="Nguyen T."/>
            <person name="Nguyen N."/>
            <person name="Nicol R."/>
            <person name="Norbu C."/>
            <person name="Norbu N."/>
            <person name="Novod N."/>
            <person name="O'Neill B."/>
            <person name="Osman S."/>
            <person name="Markiewicz E."/>
            <person name="Oyono O.L."/>
            <person name="Patti C."/>
            <person name="Phunkhang P."/>
            <person name="Pierre F."/>
            <person name="Priest M."/>
            <person name="Raghuraman S."/>
            <person name="Rege F."/>
            <person name="Reyes R."/>
            <person name="Rise C."/>
            <person name="Rogov P."/>
            <person name="Ross K."/>
            <person name="Ryan E."/>
            <person name="Settipalli S."/>
            <person name="Shea T."/>
            <person name="Sherpa N."/>
            <person name="Shi L."/>
            <person name="Shih D."/>
            <person name="Sparrow T."/>
            <person name="Spaulding J."/>
            <person name="Stalker J."/>
            <person name="Stange-Thomann N."/>
            <person name="Stavropoulos S."/>
            <person name="Stone C."/>
            <person name="Strader C."/>
            <person name="Tesfaye S."/>
            <person name="Thomson T."/>
            <person name="Thoulutsang Y."/>
            <person name="Thoulutsang D."/>
            <person name="Topham K."/>
            <person name="Topping I."/>
            <person name="Tsamla T."/>
            <person name="Vassiliev H."/>
            <person name="Vo A."/>
            <person name="Wangchuk T."/>
            <person name="Wangdi T."/>
            <person name="Weiand M."/>
            <person name="Wilkinson J."/>
            <person name="Wilson A."/>
            <person name="Yadav S."/>
            <person name="Young G."/>
            <person name="Yu Q."/>
            <person name="Zembek L."/>
            <person name="Zhong D."/>
            <person name="Zimmer A."/>
            <person name="Zwirko Z."/>
            <person name="Jaffe D.B."/>
            <person name="Alvarez P."/>
            <person name="Brockman W."/>
            <person name="Butler J."/>
            <person name="Chin C."/>
            <person name="Gnerre S."/>
            <person name="Grabherr M."/>
            <person name="Kleber M."/>
            <person name="Mauceli E."/>
            <person name="MacCallum I."/>
        </authorList>
    </citation>
    <scope>NUCLEOTIDE SEQUENCE [LARGE SCALE GENOMIC DNA]</scope>
    <source>
        <strain evidence="11">Tucson 15287-2541.00</strain>
    </source>
</reference>
<feature type="transmembrane region" description="Helical" evidence="8">
    <location>
        <begin position="67"/>
        <end position="85"/>
    </location>
</feature>
<name>B4JH39_DROGR</name>
<dbReference type="Proteomes" id="UP000001070">
    <property type="component" value="Unassembled WGS sequence"/>
</dbReference>
<feature type="transmembrane region" description="Helical" evidence="8">
    <location>
        <begin position="124"/>
        <end position="144"/>
    </location>
</feature>
<feature type="transmembrane region" description="Helical" evidence="8">
    <location>
        <begin position="304"/>
        <end position="325"/>
    </location>
</feature>
<dbReference type="PhylomeDB" id="B4JH39"/>
<dbReference type="AlphaFoldDB" id="B4JH39"/>
<comment type="subcellular location">
    <subcellularLocation>
        <location evidence="1">Endomembrane system</location>
        <topology evidence="1">Multi-pass membrane protein</topology>
    </subcellularLocation>
</comment>
<dbReference type="PANTHER" id="PTHR10778:SF4">
    <property type="entry name" value="NUCLEOTIDE SUGAR TRANSPORTER SLC35B4"/>
    <property type="match status" value="1"/>
</dbReference>
<evidence type="ECO:0000256" key="5">
    <source>
        <dbReference type="ARBA" id="ARBA00022692"/>
    </source>
</evidence>
<dbReference type="InParanoid" id="B4JH39"/>
<evidence type="ECO:0000256" key="1">
    <source>
        <dbReference type="ARBA" id="ARBA00004127"/>
    </source>
</evidence>
<evidence type="ECO:0000256" key="4">
    <source>
        <dbReference type="ARBA" id="ARBA00022597"/>
    </source>
</evidence>
<dbReference type="OrthoDB" id="999962at2759"/>
<evidence type="ECO:0000256" key="7">
    <source>
        <dbReference type="ARBA" id="ARBA00023136"/>
    </source>
</evidence>
<feature type="transmembrane region" description="Helical" evidence="8">
    <location>
        <begin position="36"/>
        <end position="55"/>
    </location>
</feature>
<feature type="chain" id="PRO_5002812408" evidence="9">
    <location>
        <begin position="21"/>
        <end position="349"/>
    </location>
</feature>
<evidence type="ECO:0000256" key="8">
    <source>
        <dbReference type="SAM" id="Phobius"/>
    </source>
</evidence>
<feature type="transmembrane region" description="Helical" evidence="8">
    <location>
        <begin position="277"/>
        <end position="298"/>
    </location>
</feature>
<dbReference type="Pfam" id="PF08449">
    <property type="entry name" value="UAA"/>
    <property type="match status" value="1"/>
</dbReference>
<evidence type="ECO:0000256" key="9">
    <source>
        <dbReference type="SAM" id="SignalP"/>
    </source>
</evidence>
<dbReference type="eggNOG" id="KOG1583">
    <property type="taxonomic scope" value="Eukaryota"/>
</dbReference>
<dbReference type="EMBL" id="CH916369">
    <property type="protein sequence ID" value="EDV92730.1"/>
    <property type="molecule type" value="Genomic_DNA"/>
</dbReference>
<keyword evidence="3" id="KW-0813">Transport</keyword>
<proteinExistence type="inferred from homology"/>
<dbReference type="InterPro" id="IPR013657">
    <property type="entry name" value="SCL35B1-4/HUT1"/>
</dbReference>
<keyword evidence="6 8" id="KW-1133">Transmembrane helix</keyword>
<keyword evidence="5 8" id="KW-0812">Transmembrane</keyword>
<accession>B4JH39</accession>
<comment type="similarity">
    <text evidence="2">Belongs to the nucleotide-sugar transporter family. SLC35B subfamily.</text>
</comment>
<dbReference type="PROSITE" id="PS51257">
    <property type="entry name" value="PROKAR_LIPOPROTEIN"/>
    <property type="match status" value="1"/>
</dbReference>
<keyword evidence="7 8" id="KW-0472">Membrane</keyword>
<dbReference type="PANTHER" id="PTHR10778">
    <property type="entry name" value="SOLUTE CARRIER FAMILY 35 MEMBER B"/>
    <property type="match status" value="1"/>
</dbReference>
<sequence>MNLKAIFAILIVFIGCCCNAVSLELIVRLDPGAGNLVTFLHFLMIAVIGSITSRCFTVGRKIALRDYALLVLLFFGSNVCNNYAFNFNIAMPLHMIFRSGTLMANMIMGIFLQKKRYCLRQYSGVLFITIGIVLCTLVSSANIRNRTHATLKVNDATGSATSDLFWWSVGITLLTTALLVSAYMSIYQELLYKRYGKHPNEALFYTHLLPLPGFIFMAGNIVQHWQIAVSSPKVAITIGSTDSWSIPVMILYLIGNGIAQYICISAVYVLTTECTSLTVTMVVTLRKFLSLIFSVLYFRNPFTISHWIGTALVFFGTILFANVFIQLRDAFRERVLRGRGHTLLLAVIG</sequence>
<dbReference type="GO" id="GO:0005462">
    <property type="term" value="F:UDP-N-acetylglucosamine transmembrane transporter activity"/>
    <property type="evidence" value="ECO:0007669"/>
    <property type="project" value="TreeGrafter"/>
</dbReference>
<feature type="transmembrane region" description="Helical" evidence="8">
    <location>
        <begin position="249"/>
        <end position="270"/>
    </location>
</feature>
<dbReference type="KEGG" id="dgr:6563597"/>
<feature type="transmembrane region" description="Helical" evidence="8">
    <location>
        <begin position="91"/>
        <end position="112"/>
    </location>
</feature>
<feature type="signal peptide" evidence="9">
    <location>
        <begin position="1"/>
        <end position="20"/>
    </location>
</feature>
<dbReference type="GO" id="GO:0005789">
    <property type="term" value="C:endoplasmic reticulum membrane"/>
    <property type="evidence" value="ECO:0007669"/>
    <property type="project" value="TreeGrafter"/>
</dbReference>
<dbReference type="HOGENOM" id="CLU_033007_1_0_1"/>
<keyword evidence="11" id="KW-1185">Reference proteome</keyword>
<evidence type="ECO:0000313" key="10">
    <source>
        <dbReference type="EMBL" id="EDV92730.1"/>
    </source>
</evidence>
<organism evidence="11">
    <name type="scientific">Drosophila grimshawi</name>
    <name type="common">Hawaiian fruit fly</name>
    <name type="synonym">Idiomyia grimshawi</name>
    <dbReference type="NCBI Taxonomy" id="7222"/>
    <lineage>
        <taxon>Eukaryota</taxon>
        <taxon>Metazoa</taxon>
        <taxon>Ecdysozoa</taxon>
        <taxon>Arthropoda</taxon>
        <taxon>Hexapoda</taxon>
        <taxon>Insecta</taxon>
        <taxon>Pterygota</taxon>
        <taxon>Neoptera</taxon>
        <taxon>Endopterygota</taxon>
        <taxon>Diptera</taxon>
        <taxon>Brachycera</taxon>
        <taxon>Muscomorpha</taxon>
        <taxon>Ephydroidea</taxon>
        <taxon>Drosophilidae</taxon>
        <taxon>Drosophila</taxon>
        <taxon>Hawaiian Drosophila</taxon>
    </lineage>
</organism>
<keyword evidence="4" id="KW-0762">Sugar transport</keyword>